<dbReference type="Pfam" id="PF01565">
    <property type="entry name" value="FAD_binding_4"/>
    <property type="match status" value="1"/>
</dbReference>
<dbReference type="InterPro" id="IPR016169">
    <property type="entry name" value="FAD-bd_PCMH_sub2"/>
</dbReference>
<evidence type="ECO:0000256" key="4">
    <source>
        <dbReference type="ARBA" id="ARBA00023002"/>
    </source>
</evidence>
<dbReference type="InterPro" id="IPR036318">
    <property type="entry name" value="FAD-bd_PCMH-like_sf"/>
</dbReference>
<evidence type="ECO:0000256" key="2">
    <source>
        <dbReference type="ARBA" id="ARBA00022630"/>
    </source>
</evidence>
<keyword evidence="4" id="KW-0560">Oxidoreductase</keyword>
<reference evidence="7" key="1">
    <citation type="submission" date="2023-01" db="EMBL/GenBank/DDBJ databases">
        <authorList>
            <person name="Van Ghelder C."/>
            <person name="Rancurel C."/>
        </authorList>
    </citation>
    <scope>NUCLEOTIDE SEQUENCE</scope>
    <source>
        <strain evidence="7">CNCM I-4278</strain>
    </source>
</reference>
<dbReference type="PANTHER" id="PTHR42973:SF22">
    <property type="entry name" value="FAD-BINDING PCMH-TYPE DOMAIN-CONTAINING PROTEIN-RELATED"/>
    <property type="match status" value="1"/>
</dbReference>
<dbReference type="Gene3D" id="3.30.465.10">
    <property type="match status" value="1"/>
</dbReference>
<evidence type="ECO:0000256" key="1">
    <source>
        <dbReference type="ARBA" id="ARBA00005466"/>
    </source>
</evidence>
<dbReference type="InterPro" id="IPR050416">
    <property type="entry name" value="FAD-linked_Oxidoreductase"/>
</dbReference>
<dbReference type="SUPFAM" id="SSF56176">
    <property type="entry name" value="FAD-binding/transporter-associated domain-like"/>
    <property type="match status" value="1"/>
</dbReference>
<feature type="signal peptide" evidence="5">
    <location>
        <begin position="1"/>
        <end position="29"/>
    </location>
</feature>
<dbReference type="EMBL" id="CAOQHR010000006">
    <property type="protein sequence ID" value="CAI6336755.1"/>
    <property type="molecule type" value="Genomic_DNA"/>
</dbReference>
<keyword evidence="8" id="KW-1185">Reference proteome</keyword>
<evidence type="ECO:0000256" key="3">
    <source>
        <dbReference type="ARBA" id="ARBA00022827"/>
    </source>
</evidence>
<proteinExistence type="inferred from homology"/>
<name>A0A9W4XQ75_9PLEO</name>
<dbReference type="AlphaFoldDB" id="A0A9W4XQ75"/>
<dbReference type="InterPro" id="IPR016166">
    <property type="entry name" value="FAD-bd_PCMH"/>
</dbReference>
<evidence type="ECO:0000259" key="6">
    <source>
        <dbReference type="PROSITE" id="PS51387"/>
    </source>
</evidence>
<dbReference type="Proteomes" id="UP001152607">
    <property type="component" value="Unassembled WGS sequence"/>
</dbReference>
<keyword evidence="5" id="KW-0732">Signal</keyword>
<dbReference type="GO" id="GO:0071949">
    <property type="term" value="F:FAD binding"/>
    <property type="evidence" value="ECO:0007669"/>
    <property type="project" value="InterPro"/>
</dbReference>
<evidence type="ECO:0000313" key="7">
    <source>
        <dbReference type="EMBL" id="CAI6336755.1"/>
    </source>
</evidence>
<comment type="caution">
    <text evidence="7">The sequence shown here is derived from an EMBL/GenBank/DDBJ whole genome shotgun (WGS) entry which is preliminary data.</text>
</comment>
<evidence type="ECO:0000313" key="8">
    <source>
        <dbReference type="Proteomes" id="UP001152607"/>
    </source>
</evidence>
<dbReference type="PROSITE" id="PS51387">
    <property type="entry name" value="FAD_PCMH"/>
    <property type="match status" value="1"/>
</dbReference>
<comment type="similarity">
    <text evidence="1">Belongs to the oxygen-dependent FAD-linked oxidoreductase family.</text>
</comment>
<evidence type="ECO:0000256" key="5">
    <source>
        <dbReference type="SAM" id="SignalP"/>
    </source>
</evidence>
<feature type="domain" description="FAD-binding PCMH-type" evidence="6">
    <location>
        <begin position="79"/>
        <end position="262"/>
    </location>
</feature>
<keyword evidence="2" id="KW-0285">Flavoprotein</keyword>
<dbReference type="InterPro" id="IPR006094">
    <property type="entry name" value="Oxid_FAD_bind_N"/>
</dbReference>
<dbReference type="GO" id="GO:0016491">
    <property type="term" value="F:oxidoreductase activity"/>
    <property type="evidence" value="ECO:0007669"/>
    <property type="project" value="UniProtKB-KW"/>
</dbReference>
<keyword evidence="3" id="KW-0274">FAD</keyword>
<dbReference type="PANTHER" id="PTHR42973">
    <property type="entry name" value="BINDING OXIDOREDUCTASE, PUTATIVE (AFU_ORTHOLOGUE AFUA_1G17690)-RELATED"/>
    <property type="match status" value="1"/>
</dbReference>
<feature type="chain" id="PRO_5040819613" description="FAD-binding PCMH-type domain-containing protein" evidence="5">
    <location>
        <begin position="30"/>
        <end position="527"/>
    </location>
</feature>
<gene>
    <name evidence="7" type="ORF">PDIGIT_LOCUS9861</name>
</gene>
<protein>
    <recommendedName>
        <fullName evidence="6">FAD-binding PCMH-type domain-containing protein</fullName>
    </recommendedName>
</protein>
<dbReference type="OrthoDB" id="2151789at2759"/>
<sequence>MTYGRLQLKMHTNSAARLCSAILIHFAWCFCVCAASATSDKQGNICCLNLVKNLPGIVFFYNTSQYGDSVGSYYSGQEGDIRPSCIVAPRDREDVSAAVRILTTASYEQEIFNQSQTHCKFAIRSGGHTPYAGSANIAGGVTIDLRGLNQIVVNDAGDATYVGPGALWGEVYDTLDPQNLTVVGGRSRYVGVGGLLTGGGISYFSPRFGFACDNVLSYEVVLADGSIVIASSTDYSDLFASLKGGSSTFGIVTRFELRTFAQGLMWGGDIMYSLTTLPQQTKAFIDFATDPNYDEHTSLIQVYVATQGRRLVINSPIYTKPEPYPQAYRRFTDIKPQVSDATRIGSHADMVADSETSQGKRNAFLTTTWRADLSFLDQHVIPAWLAFSNITANVSGLTNALLSQTLANPILTQSARHSTFARNIVPDPTAASGAPPIISMLSLTWNDAADDELMSTAAKTFIQSVESASKKYGNYIKFKYLNYADREQDVFGGYDRENVEKMKKASRKYDPQGIFQTAVPGGFKIFP</sequence>
<accession>A0A9W4XQ75</accession>
<organism evidence="7 8">
    <name type="scientific">Periconia digitata</name>
    <dbReference type="NCBI Taxonomy" id="1303443"/>
    <lineage>
        <taxon>Eukaryota</taxon>
        <taxon>Fungi</taxon>
        <taxon>Dikarya</taxon>
        <taxon>Ascomycota</taxon>
        <taxon>Pezizomycotina</taxon>
        <taxon>Dothideomycetes</taxon>
        <taxon>Pleosporomycetidae</taxon>
        <taxon>Pleosporales</taxon>
        <taxon>Massarineae</taxon>
        <taxon>Periconiaceae</taxon>
        <taxon>Periconia</taxon>
    </lineage>
</organism>